<evidence type="ECO:0000256" key="1">
    <source>
        <dbReference type="ARBA" id="ARBA00022603"/>
    </source>
</evidence>
<dbReference type="GO" id="GO:0032259">
    <property type="term" value="P:methylation"/>
    <property type="evidence" value="ECO:0007669"/>
    <property type="project" value="UniProtKB-KW"/>
</dbReference>
<dbReference type="CDD" id="cd02440">
    <property type="entry name" value="AdoMet_MTases"/>
    <property type="match status" value="1"/>
</dbReference>
<accession>A0A8J3VQN5</accession>
<dbReference type="InterPro" id="IPR041698">
    <property type="entry name" value="Methyltransf_25"/>
</dbReference>
<feature type="domain" description="Methyltransferase" evidence="3">
    <location>
        <begin position="51"/>
        <end position="146"/>
    </location>
</feature>
<gene>
    <name evidence="4" type="ORF">Raf01_34810</name>
</gene>
<dbReference type="AlphaFoldDB" id="A0A8J3VQN5"/>
<evidence type="ECO:0000313" key="4">
    <source>
        <dbReference type="EMBL" id="GIH15309.1"/>
    </source>
</evidence>
<sequence>MDTIANTEQARAWNGYEGQYWADHPEHWDGVAGALNTPLFGAAGIDPADRVLDIACGNGQTTRLAAGLASRGHALGVDLSGPMVATARAIAAAEGIANVRFEHGDAQVYPLPHGEFDVAISRGGMTYFIDPVAAFVNVGSALRPGGQLAFVCLREAAEQEWFTVFTSALLGRTPTPNAADPYAPGMFSLTDAERIRDVLGRAGFADITVTPVEVPMLYGPDASRAAEMRLGSGPARDRLRDADQATQARALQAVTAALRPFEQADGVRLRGAYWLVGAVRPGQP</sequence>
<dbReference type="Proteomes" id="UP000642748">
    <property type="component" value="Unassembled WGS sequence"/>
</dbReference>
<evidence type="ECO:0000256" key="2">
    <source>
        <dbReference type="ARBA" id="ARBA00022679"/>
    </source>
</evidence>
<dbReference type="EMBL" id="BONZ01000032">
    <property type="protein sequence ID" value="GIH15309.1"/>
    <property type="molecule type" value="Genomic_DNA"/>
</dbReference>
<dbReference type="PANTHER" id="PTHR43861:SF1">
    <property type="entry name" value="TRANS-ACONITATE 2-METHYLTRANSFERASE"/>
    <property type="match status" value="1"/>
</dbReference>
<evidence type="ECO:0000313" key="5">
    <source>
        <dbReference type="Proteomes" id="UP000642748"/>
    </source>
</evidence>
<dbReference type="SUPFAM" id="SSF53335">
    <property type="entry name" value="S-adenosyl-L-methionine-dependent methyltransferases"/>
    <property type="match status" value="1"/>
</dbReference>
<dbReference type="Pfam" id="PF13649">
    <property type="entry name" value="Methyltransf_25"/>
    <property type="match status" value="1"/>
</dbReference>
<organism evidence="4 5">
    <name type="scientific">Rugosimonospora africana</name>
    <dbReference type="NCBI Taxonomy" id="556532"/>
    <lineage>
        <taxon>Bacteria</taxon>
        <taxon>Bacillati</taxon>
        <taxon>Actinomycetota</taxon>
        <taxon>Actinomycetes</taxon>
        <taxon>Micromonosporales</taxon>
        <taxon>Micromonosporaceae</taxon>
        <taxon>Rugosimonospora</taxon>
    </lineage>
</organism>
<protein>
    <submittedName>
        <fullName evidence="4">Methyltransferase</fullName>
    </submittedName>
</protein>
<reference evidence="4" key="1">
    <citation type="submission" date="2021-01" db="EMBL/GenBank/DDBJ databases">
        <title>Whole genome shotgun sequence of Rugosimonospora africana NBRC 104875.</title>
        <authorList>
            <person name="Komaki H."/>
            <person name="Tamura T."/>
        </authorList>
    </citation>
    <scope>NUCLEOTIDE SEQUENCE</scope>
    <source>
        <strain evidence="4">NBRC 104875</strain>
    </source>
</reference>
<dbReference type="InterPro" id="IPR029063">
    <property type="entry name" value="SAM-dependent_MTases_sf"/>
</dbReference>
<dbReference type="Gene3D" id="3.40.50.150">
    <property type="entry name" value="Vaccinia Virus protein VP39"/>
    <property type="match status" value="1"/>
</dbReference>
<proteinExistence type="predicted"/>
<name>A0A8J3VQN5_9ACTN</name>
<comment type="caution">
    <text evidence="4">The sequence shown here is derived from an EMBL/GenBank/DDBJ whole genome shotgun (WGS) entry which is preliminary data.</text>
</comment>
<evidence type="ECO:0000259" key="3">
    <source>
        <dbReference type="Pfam" id="PF13649"/>
    </source>
</evidence>
<dbReference type="GO" id="GO:0008168">
    <property type="term" value="F:methyltransferase activity"/>
    <property type="evidence" value="ECO:0007669"/>
    <property type="project" value="UniProtKB-KW"/>
</dbReference>
<keyword evidence="1 4" id="KW-0489">Methyltransferase</keyword>
<dbReference type="PANTHER" id="PTHR43861">
    <property type="entry name" value="TRANS-ACONITATE 2-METHYLTRANSFERASE-RELATED"/>
    <property type="match status" value="1"/>
</dbReference>
<keyword evidence="5" id="KW-1185">Reference proteome</keyword>
<dbReference type="RefSeq" id="WP_203918941.1">
    <property type="nucleotide sequence ID" value="NZ_BONZ01000032.1"/>
</dbReference>
<keyword evidence="2" id="KW-0808">Transferase</keyword>